<organism evidence="3 4">
    <name type="scientific">Nocardioides marmoriginsengisoli</name>
    <dbReference type="NCBI Taxonomy" id="661483"/>
    <lineage>
        <taxon>Bacteria</taxon>
        <taxon>Bacillati</taxon>
        <taxon>Actinomycetota</taxon>
        <taxon>Actinomycetes</taxon>
        <taxon>Propionibacteriales</taxon>
        <taxon>Nocardioidaceae</taxon>
        <taxon>Nocardioides</taxon>
    </lineage>
</organism>
<accession>A0A3N0CGL3</accession>
<dbReference type="InterPro" id="IPR049449">
    <property type="entry name" value="TesB_ACOT8-like_N"/>
</dbReference>
<sequence length="286" mass="30697">MTQSTPAATKYALFRAEGDLLVPQDIARSLWREDQMHGVATSGALARELERAVAAAGRDDLRPARYTVDLFRAPSMGPCRLESTVVREGSRLMLVDATLSQDGDIVARGSAMFLKATENPPGQVWAPTDEPTPPPLEIAPVSEEPRVPIFFSDGIGWSQNFAEHQNGGRKQTWQSALAIVVGEKPTPFQGLAGAADSTSMVVNWGTEGVQYINTDITLAISRVPVSQEIGLSATSWTSHDGISTGTARVFDRQGPIGTSTVTSVSNARRAVDFTQHDFTEDSINGA</sequence>
<dbReference type="SUPFAM" id="SSF54637">
    <property type="entry name" value="Thioesterase/thiol ester dehydrase-isomerase"/>
    <property type="match status" value="1"/>
</dbReference>
<name>A0A3N0CGL3_9ACTN</name>
<dbReference type="Proteomes" id="UP000267128">
    <property type="component" value="Unassembled WGS sequence"/>
</dbReference>
<evidence type="ECO:0000259" key="1">
    <source>
        <dbReference type="Pfam" id="PF13622"/>
    </source>
</evidence>
<evidence type="ECO:0000313" key="3">
    <source>
        <dbReference type="EMBL" id="RNL62575.1"/>
    </source>
</evidence>
<dbReference type="EMBL" id="RJSE01000007">
    <property type="protein sequence ID" value="RNL62575.1"/>
    <property type="molecule type" value="Genomic_DNA"/>
</dbReference>
<keyword evidence="4" id="KW-1185">Reference proteome</keyword>
<feature type="domain" description="Acyl-CoA thioesterase-like C-terminal" evidence="2">
    <location>
        <begin position="148"/>
        <end position="260"/>
    </location>
</feature>
<comment type="caution">
    <text evidence="3">The sequence shown here is derived from an EMBL/GenBank/DDBJ whole genome shotgun (WGS) entry which is preliminary data.</text>
</comment>
<dbReference type="Pfam" id="PF20789">
    <property type="entry name" value="4HBT_3C"/>
    <property type="match status" value="1"/>
</dbReference>
<dbReference type="OrthoDB" id="4968093at2"/>
<dbReference type="InterPro" id="IPR049450">
    <property type="entry name" value="ACOT8-like_C"/>
</dbReference>
<dbReference type="InterPro" id="IPR042171">
    <property type="entry name" value="Acyl-CoA_hotdog"/>
</dbReference>
<feature type="domain" description="Acyl-CoA thioesterase-like N-terminal HotDog" evidence="1">
    <location>
        <begin position="31"/>
        <end position="113"/>
    </location>
</feature>
<dbReference type="Gene3D" id="2.40.160.210">
    <property type="entry name" value="Acyl-CoA thioesterase, double hotdog domain"/>
    <property type="match status" value="1"/>
</dbReference>
<evidence type="ECO:0000313" key="4">
    <source>
        <dbReference type="Proteomes" id="UP000267128"/>
    </source>
</evidence>
<gene>
    <name evidence="3" type="ORF">EFK50_12475</name>
</gene>
<proteinExistence type="predicted"/>
<dbReference type="Pfam" id="PF13622">
    <property type="entry name" value="4HBT_3"/>
    <property type="match status" value="1"/>
</dbReference>
<protein>
    <submittedName>
        <fullName evidence="3">Thioesterase family protein</fullName>
    </submittedName>
</protein>
<evidence type="ECO:0000259" key="2">
    <source>
        <dbReference type="Pfam" id="PF20789"/>
    </source>
</evidence>
<dbReference type="AlphaFoldDB" id="A0A3N0CGL3"/>
<dbReference type="InterPro" id="IPR029069">
    <property type="entry name" value="HotDog_dom_sf"/>
</dbReference>
<dbReference type="RefSeq" id="WP_123227871.1">
    <property type="nucleotide sequence ID" value="NZ_RJSE01000007.1"/>
</dbReference>
<reference evidence="3 4" key="1">
    <citation type="submission" date="2018-11" db="EMBL/GenBank/DDBJ databases">
        <authorList>
            <person name="Li F."/>
        </authorList>
    </citation>
    <scope>NUCLEOTIDE SEQUENCE [LARGE SCALE GENOMIC DNA]</scope>
    <source>
        <strain evidence="3 4">Gsoil 097</strain>
    </source>
</reference>